<dbReference type="PANTHER" id="PTHR43101:SF1">
    <property type="entry name" value="BETA-FRUCTOSIDASE"/>
    <property type="match status" value="1"/>
</dbReference>
<dbReference type="InterPro" id="IPR013320">
    <property type="entry name" value="ConA-like_dom_sf"/>
</dbReference>
<evidence type="ECO:0000256" key="2">
    <source>
        <dbReference type="ARBA" id="ARBA00012758"/>
    </source>
</evidence>
<dbReference type="PANTHER" id="PTHR43101">
    <property type="entry name" value="BETA-FRUCTOSIDASE"/>
    <property type="match status" value="1"/>
</dbReference>
<dbReference type="InterPro" id="IPR013148">
    <property type="entry name" value="Glyco_hydro_32_N"/>
</dbReference>
<evidence type="ECO:0000256" key="5">
    <source>
        <dbReference type="RuleBase" id="RU362110"/>
    </source>
</evidence>
<sequence length="501" mass="56626">MTSSIIPRRVLYKPDDGYFGDANPIYADGRYHIFYIFCASDDVDQLNGVWRGLDWAHIVTDDFATFEELPMALYRGRPEERDPLAGAGCVVQRGPDDYVMFYGGINPDPPPGRPEQVVLRAVSSDLVTWTKDPKWEIRTTPEHYLPDCFRDPFVWQDADSGEWRMIFAGQVPLTSGPEHRRGAVGYATSSDLETWEFHPPLFNPGTTLTPECPEYFTHNGRHYLVYSSYSERFATRYRVADQFGGPWQIPEHDAFDSNDVYAAKTVTDGQRRFYVGWLATRGMDRDLGHRQWGGHLVAHELTSRADGTWATSPVPEFLRRFETQDVRPCPRIGEWDLDSTSASFDGPGFGWCSLGRLDDTCLLDVTIDAGYTAEEVGIGLRTSSDFQKALLIRLEPQHGRVVFDRRPHKIVIPFDPDGDREYVSAADFEIERPLRIDESGRVRIQVVLDGSSIVAYINDVALSTRGYGQPAGEWGIYAAGVHTPVTFRDFRFGVARSRLGV</sequence>
<dbReference type="InterPro" id="IPR013189">
    <property type="entry name" value="Glyco_hydro_32_C"/>
</dbReference>
<evidence type="ECO:0000256" key="1">
    <source>
        <dbReference type="ARBA" id="ARBA00009902"/>
    </source>
</evidence>
<dbReference type="EC" id="3.2.1.26" evidence="2"/>
<dbReference type="Gene3D" id="2.60.120.560">
    <property type="entry name" value="Exo-inulinase, domain 1"/>
    <property type="match status" value="1"/>
</dbReference>
<evidence type="ECO:0000313" key="8">
    <source>
        <dbReference type="EMBL" id="MDQ7907541.1"/>
    </source>
</evidence>
<dbReference type="GO" id="GO:0016787">
    <property type="term" value="F:hydrolase activity"/>
    <property type="evidence" value="ECO:0007669"/>
    <property type="project" value="UniProtKB-KW"/>
</dbReference>
<name>A0ABU0ZKG0_9ACTN</name>
<gene>
    <name evidence="8" type="ORF">RB614_23760</name>
</gene>
<keyword evidence="9" id="KW-1185">Reference proteome</keyword>
<dbReference type="Pfam" id="PF00251">
    <property type="entry name" value="Glyco_hydro_32N"/>
    <property type="match status" value="1"/>
</dbReference>
<accession>A0ABU0ZKG0</accession>
<dbReference type="SUPFAM" id="SSF49899">
    <property type="entry name" value="Concanavalin A-like lectins/glucanases"/>
    <property type="match status" value="1"/>
</dbReference>
<dbReference type="InterPro" id="IPR001362">
    <property type="entry name" value="Glyco_hydro_32"/>
</dbReference>
<comment type="similarity">
    <text evidence="1 5">Belongs to the glycosyl hydrolase 32 family.</text>
</comment>
<comment type="caution">
    <text evidence="8">The sequence shown here is derived from an EMBL/GenBank/DDBJ whole genome shotgun (WGS) entry which is preliminary data.</text>
</comment>
<organism evidence="8 9">
    <name type="scientific">Phytohabitans maris</name>
    <dbReference type="NCBI Taxonomy" id="3071409"/>
    <lineage>
        <taxon>Bacteria</taxon>
        <taxon>Bacillati</taxon>
        <taxon>Actinomycetota</taxon>
        <taxon>Actinomycetes</taxon>
        <taxon>Micromonosporales</taxon>
        <taxon>Micromonosporaceae</taxon>
    </lineage>
</organism>
<keyword evidence="3 5" id="KW-0378">Hydrolase</keyword>
<dbReference type="SMART" id="SM00640">
    <property type="entry name" value="Glyco_32"/>
    <property type="match status" value="1"/>
</dbReference>
<dbReference type="SUPFAM" id="SSF75005">
    <property type="entry name" value="Arabinanase/levansucrase/invertase"/>
    <property type="match status" value="1"/>
</dbReference>
<protein>
    <recommendedName>
        <fullName evidence="2">beta-fructofuranosidase</fullName>
        <ecNumber evidence="2">3.2.1.26</ecNumber>
    </recommendedName>
</protein>
<dbReference type="InterPro" id="IPR023296">
    <property type="entry name" value="Glyco_hydro_beta-prop_sf"/>
</dbReference>
<proteinExistence type="inferred from homology"/>
<dbReference type="Proteomes" id="UP001230908">
    <property type="component" value="Unassembled WGS sequence"/>
</dbReference>
<dbReference type="InterPro" id="IPR051214">
    <property type="entry name" value="GH32_Enzymes"/>
</dbReference>
<dbReference type="RefSeq" id="WP_308714819.1">
    <property type="nucleotide sequence ID" value="NZ_JAVHUY010000023.1"/>
</dbReference>
<evidence type="ECO:0000256" key="4">
    <source>
        <dbReference type="ARBA" id="ARBA00023295"/>
    </source>
</evidence>
<evidence type="ECO:0000259" key="7">
    <source>
        <dbReference type="Pfam" id="PF08244"/>
    </source>
</evidence>
<dbReference type="CDD" id="cd08995">
    <property type="entry name" value="GH32_EcAec43-like"/>
    <property type="match status" value="1"/>
</dbReference>
<evidence type="ECO:0000259" key="6">
    <source>
        <dbReference type="Pfam" id="PF00251"/>
    </source>
</evidence>
<feature type="domain" description="Glycosyl hydrolase family 32 N-terminal" evidence="6">
    <location>
        <begin position="13"/>
        <end position="295"/>
    </location>
</feature>
<keyword evidence="4 5" id="KW-0326">Glycosidase</keyword>
<dbReference type="Pfam" id="PF08244">
    <property type="entry name" value="Glyco_hydro_32C"/>
    <property type="match status" value="1"/>
</dbReference>
<feature type="domain" description="Glycosyl hydrolase family 32 C-terminal" evidence="7">
    <location>
        <begin position="363"/>
        <end position="478"/>
    </location>
</feature>
<evidence type="ECO:0000313" key="9">
    <source>
        <dbReference type="Proteomes" id="UP001230908"/>
    </source>
</evidence>
<evidence type="ECO:0000256" key="3">
    <source>
        <dbReference type="ARBA" id="ARBA00022801"/>
    </source>
</evidence>
<dbReference type="Gene3D" id="2.115.10.20">
    <property type="entry name" value="Glycosyl hydrolase domain, family 43"/>
    <property type="match status" value="1"/>
</dbReference>
<reference evidence="8 9" key="1">
    <citation type="submission" date="2023-08" db="EMBL/GenBank/DDBJ databases">
        <title>Phytohabitans sansha sp. nov., isolated from marine sediment.</title>
        <authorList>
            <person name="Zhao Y."/>
            <person name="Yi K."/>
        </authorList>
    </citation>
    <scope>NUCLEOTIDE SEQUENCE [LARGE SCALE GENOMIC DNA]</scope>
    <source>
        <strain evidence="8 9">ZYX-F-186</strain>
    </source>
</reference>
<dbReference type="EMBL" id="JAVHUY010000023">
    <property type="protein sequence ID" value="MDQ7907541.1"/>
    <property type="molecule type" value="Genomic_DNA"/>
</dbReference>